<name>A0A2A4Z7C6_9PROT</name>
<protein>
    <submittedName>
        <fullName evidence="2">Nodulation protein NodN</fullName>
    </submittedName>
</protein>
<dbReference type="InterPro" id="IPR029069">
    <property type="entry name" value="HotDog_dom_sf"/>
</dbReference>
<organism evidence="2">
    <name type="scientific">OCS116 cluster bacterium</name>
    <dbReference type="NCBI Taxonomy" id="2030921"/>
    <lineage>
        <taxon>Bacteria</taxon>
        <taxon>Pseudomonadati</taxon>
        <taxon>Pseudomonadota</taxon>
        <taxon>Alphaproteobacteria</taxon>
        <taxon>OCS116 cluster</taxon>
    </lineage>
</organism>
<evidence type="ECO:0000259" key="1">
    <source>
        <dbReference type="Pfam" id="PF01575"/>
    </source>
</evidence>
<dbReference type="EMBL" id="NVUS01000004">
    <property type="protein sequence ID" value="PCJ02468.1"/>
    <property type="molecule type" value="Genomic_DNA"/>
</dbReference>
<sequence length="156" mass="17327">MVSKSITLAQLENQNGQHVGTSDWILVSQTMIDEFAEVTQDKQYIHIDPVRAAQTPFGGTIAHGFLTLSLTSKMVECLPKVENSIMMVNYGCEKLRFISPVPSGSKIRGSYKQLRVDKKPNNSIVIHHELTVEIDGQTKPALIAQWLSMLAFAQSI</sequence>
<comment type="caution">
    <text evidence="2">The sequence shown here is derived from an EMBL/GenBank/DDBJ whole genome shotgun (WGS) entry which is preliminary data.</text>
</comment>
<accession>A0A2A4Z7C6</accession>
<dbReference type="CDD" id="cd03450">
    <property type="entry name" value="NodN"/>
    <property type="match status" value="1"/>
</dbReference>
<dbReference type="InterPro" id="IPR002539">
    <property type="entry name" value="MaoC-like_dom"/>
</dbReference>
<gene>
    <name evidence="2" type="ORF">COB13_04545</name>
</gene>
<dbReference type="PANTHER" id="PTHR42993">
    <property type="entry name" value="MAOC-LIKE DEHYDRATASE DOMAIN-CONTAINING PROTEIN"/>
    <property type="match status" value="1"/>
</dbReference>
<dbReference type="PANTHER" id="PTHR42993:SF1">
    <property type="entry name" value="MAOC-LIKE DEHYDRATASE DOMAIN-CONTAINING PROTEIN"/>
    <property type="match status" value="1"/>
</dbReference>
<feature type="domain" description="MaoC-like" evidence="1">
    <location>
        <begin position="13"/>
        <end position="119"/>
    </location>
</feature>
<dbReference type="Gene3D" id="3.10.129.10">
    <property type="entry name" value="Hotdog Thioesterase"/>
    <property type="match status" value="1"/>
</dbReference>
<reference evidence="2" key="2">
    <citation type="journal article" date="2018" name="ISME J.">
        <title>A dynamic microbial community with high functional redundancy inhabits the cold, oxic subseafloor aquifer.</title>
        <authorList>
            <person name="Tully B.J."/>
            <person name="Wheat C.G."/>
            <person name="Glazer B.T."/>
            <person name="Huber J.A."/>
        </authorList>
    </citation>
    <scope>NUCLEOTIDE SEQUENCE</scope>
    <source>
        <strain evidence="2">NORP83</strain>
    </source>
</reference>
<dbReference type="SUPFAM" id="SSF54637">
    <property type="entry name" value="Thioesterase/thiol ester dehydrase-isomerase"/>
    <property type="match status" value="1"/>
</dbReference>
<proteinExistence type="predicted"/>
<evidence type="ECO:0000313" key="2">
    <source>
        <dbReference type="EMBL" id="PCJ02468.1"/>
    </source>
</evidence>
<dbReference type="AlphaFoldDB" id="A0A2A4Z7C6"/>
<dbReference type="Pfam" id="PF01575">
    <property type="entry name" value="MaoC_dehydratas"/>
    <property type="match status" value="1"/>
</dbReference>
<dbReference type="InterPro" id="IPR039375">
    <property type="entry name" value="NodN-like"/>
</dbReference>
<reference key="1">
    <citation type="submission" date="2017-08" db="EMBL/GenBank/DDBJ databases">
        <title>A dynamic microbial community with high functional redundancy inhabits the cold, oxic subseafloor aquifer.</title>
        <authorList>
            <person name="Tully B.J."/>
            <person name="Wheat C.G."/>
            <person name="Glazer B.T."/>
            <person name="Huber J.A."/>
        </authorList>
    </citation>
    <scope>NUCLEOTIDE SEQUENCE [LARGE SCALE GENOMIC DNA]</scope>
</reference>